<name>A0A382IX02_9ZZZZ</name>
<evidence type="ECO:0000256" key="1">
    <source>
        <dbReference type="ARBA" id="ARBA00004141"/>
    </source>
</evidence>
<dbReference type="CDD" id="cd00400">
    <property type="entry name" value="Voltage_gated_ClC"/>
    <property type="match status" value="1"/>
</dbReference>
<feature type="transmembrane region" description="Helical" evidence="10">
    <location>
        <begin position="64"/>
        <end position="85"/>
    </location>
</feature>
<dbReference type="GO" id="GO:0005254">
    <property type="term" value="F:chloride channel activity"/>
    <property type="evidence" value="ECO:0007669"/>
    <property type="project" value="UniProtKB-KW"/>
</dbReference>
<reference evidence="11" key="1">
    <citation type="submission" date="2018-05" db="EMBL/GenBank/DDBJ databases">
        <authorList>
            <person name="Lanie J.A."/>
            <person name="Ng W.-L."/>
            <person name="Kazmierczak K.M."/>
            <person name="Andrzejewski T.M."/>
            <person name="Davidsen T.M."/>
            <person name="Wayne K.J."/>
            <person name="Tettelin H."/>
            <person name="Glass J.I."/>
            <person name="Rusch D."/>
            <person name="Podicherti R."/>
            <person name="Tsui H.-C.T."/>
            <person name="Winkler M.E."/>
        </authorList>
    </citation>
    <scope>NUCLEOTIDE SEQUENCE</scope>
</reference>
<dbReference type="InterPro" id="IPR001807">
    <property type="entry name" value="ClC"/>
</dbReference>
<evidence type="ECO:0000256" key="4">
    <source>
        <dbReference type="ARBA" id="ARBA00022989"/>
    </source>
</evidence>
<dbReference type="InterPro" id="IPR050368">
    <property type="entry name" value="ClC-type_chloride_channel"/>
</dbReference>
<evidence type="ECO:0000313" key="11">
    <source>
        <dbReference type="EMBL" id="SVC04394.1"/>
    </source>
</evidence>
<evidence type="ECO:0000256" key="8">
    <source>
        <dbReference type="ARBA" id="ARBA00023214"/>
    </source>
</evidence>
<dbReference type="InterPro" id="IPR014743">
    <property type="entry name" value="Cl-channel_core"/>
</dbReference>
<evidence type="ECO:0000256" key="9">
    <source>
        <dbReference type="ARBA" id="ARBA00023303"/>
    </source>
</evidence>
<accession>A0A382IX02</accession>
<dbReference type="AlphaFoldDB" id="A0A382IX02"/>
<keyword evidence="5" id="KW-0406">Ion transport</keyword>
<proteinExistence type="predicted"/>
<organism evidence="11">
    <name type="scientific">marine metagenome</name>
    <dbReference type="NCBI Taxonomy" id="408172"/>
    <lineage>
        <taxon>unclassified sequences</taxon>
        <taxon>metagenomes</taxon>
        <taxon>ecological metagenomes</taxon>
    </lineage>
</organism>
<evidence type="ECO:0000256" key="3">
    <source>
        <dbReference type="ARBA" id="ARBA00022692"/>
    </source>
</evidence>
<comment type="subcellular location">
    <subcellularLocation>
        <location evidence="1">Membrane</location>
        <topology evidence="1">Multi-pass membrane protein</topology>
    </subcellularLocation>
</comment>
<protein>
    <recommendedName>
        <fullName evidence="12">Chloride channel protein</fullName>
    </recommendedName>
</protein>
<dbReference type="SUPFAM" id="SSF81340">
    <property type="entry name" value="Clc chloride channel"/>
    <property type="match status" value="1"/>
</dbReference>
<evidence type="ECO:0008006" key="12">
    <source>
        <dbReference type="Google" id="ProtNLM"/>
    </source>
</evidence>
<evidence type="ECO:0000256" key="10">
    <source>
        <dbReference type="SAM" id="Phobius"/>
    </source>
</evidence>
<dbReference type="Pfam" id="PF00654">
    <property type="entry name" value="Voltage_CLC"/>
    <property type="match status" value="1"/>
</dbReference>
<gene>
    <name evidence="11" type="ORF">METZ01_LOCUS257248</name>
</gene>
<dbReference type="EMBL" id="UINC01070329">
    <property type="protein sequence ID" value="SVC04394.1"/>
    <property type="molecule type" value="Genomic_DNA"/>
</dbReference>
<keyword evidence="6 10" id="KW-0472">Membrane</keyword>
<feature type="transmembrane region" description="Helical" evidence="10">
    <location>
        <begin position="179"/>
        <end position="201"/>
    </location>
</feature>
<dbReference type="PRINTS" id="PR00762">
    <property type="entry name" value="CLCHANNEL"/>
</dbReference>
<evidence type="ECO:0000256" key="7">
    <source>
        <dbReference type="ARBA" id="ARBA00023173"/>
    </source>
</evidence>
<dbReference type="GO" id="GO:0034707">
    <property type="term" value="C:chloride channel complex"/>
    <property type="evidence" value="ECO:0007669"/>
    <property type="project" value="UniProtKB-KW"/>
</dbReference>
<dbReference type="Gene3D" id="1.10.3080.10">
    <property type="entry name" value="Clc chloride channel"/>
    <property type="match status" value="1"/>
</dbReference>
<keyword evidence="3 10" id="KW-0812">Transmembrane</keyword>
<keyword evidence="7" id="KW-0869">Chloride channel</keyword>
<evidence type="ECO:0000256" key="5">
    <source>
        <dbReference type="ARBA" id="ARBA00023065"/>
    </source>
</evidence>
<evidence type="ECO:0000256" key="2">
    <source>
        <dbReference type="ARBA" id="ARBA00022448"/>
    </source>
</evidence>
<keyword evidence="8" id="KW-0868">Chloride</keyword>
<sequence length="274" mass="30268">MRKQSLLKSFLVWRLKHISHKQFIYFLSIIIGLTSGLIAVIIKNSVYFIKESLTKDFVINLPNYLYFLYPILGISIIYIFLKYLFKKPGNKGFVSILYAISKRNSIMRWHQMFSPIITSAITVGFGGSVGLEAPTAVSGSAISSRLSKLLHFNYKNRTLLIGCAVAGTISAIFKAPIAAIIFAIEVIMLDLTMASLIPLLLASVPISTKPKPKDESSLNSFASLSKPAAKPTGFSNLSPKTSRSNLGWLTLNSKRHVHILSGTNAPIFMALKER</sequence>
<feature type="transmembrane region" description="Helical" evidence="10">
    <location>
        <begin position="154"/>
        <end position="173"/>
    </location>
</feature>
<evidence type="ECO:0000256" key="6">
    <source>
        <dbReference type="ARBA" id="ARBA00023136"/>
    </source>
</evidence>
<keyword evidence="2" id="KW-0813">Transport</keyword>
<keyword evidence="9" id="KW-0407">Ion channel</keyword>
<feature type="transmembrane region" description="Helical" evidence="10">
    <location>
        <begin position="23"/>
        <end position="44"/>
    </location>
</feature>
<dbReference type="PANTHER" id="PTHR43427:SF6">
    <property type="entry name" value="CHLORIDE CHANNEL PROTEIN CLC-E"/>
    <property type="match status" value="1"/>
</dbReference>
<dbReference type="PANTHER" id="PTHR43427">
    <property type="entry name" value="CHLORIDE CHANNEL PROTEIN CLC-E"/>
    <property type="match status" value="1"/>
</dbReference>
<keyword evidence="4 10" id="KW-1133">Transmembrane helix</keyword>